<dbReference type="RefSeq" id="WP_265482618.1">
    <property type="nucleotide sequence ID" value="NZ_CP022011.1"/>
</dbReference>
<keyword evidence="3" id="KW-0813">Transport</keyword>
<evidence type="ECO:0000256" key="10">
    <source>
        <dbReference type="ARBA" id="ARBA00023136"/>
    </source>
</evidence>
<dbReference type="GO" id="GO:0005886">
    <property type="term" value="C:plasma membrane"/>
    <property type="evidence" value="ECO:0007669"/>
    <property type="project" value="UniProtKB-SubCell"/>
</dbReference>
<dbReference type="InterPro" id="IPR003439">
    <property type="entry name" value="ABC_transporter-like_ATP-bd"/>
</dbReference>
<dbReference type="PANTHER" id="PTHR43790">
    <property type="entry name" value="CARBOHYDRATE TRANSPORT ATP-BINDING PROTEIN MG119-RELATED"/>
    <property type="match status" value="1"/>
</dbReference>
<dbReference type="GO" id="GO:0016887">
    <property type="term" value="F:ATP hydrolysis activity"/>
    <property type="evidence" value="ECO:0007669"/>
    <property type="project" value="InterPro"/>
</dbReference>
<dbReference type="NCBIfam" id="NF008030">
    <property type="entry name" value="PRK10762.1"/>
    <property type="match status" value="1"/>
</dbReference>
<accession>A0A8E3MH84</accession>
<evidence type="ECO:0000313" key="12">
    <source>
        <dbReference type="Proteomes" id="UP000955338"/>
    </source>
</evidence>
<dbReference type="PROSITE" id="PS00211">
    <property type="entry name" value="ABC_TRANSPORTER_1"/>
    <property type="match status" value="1"/>
</dbReference>
<dbReference type="FunFam" id="3.40.50.300:FF:000127">
    <property type="entry name" value="Ribose import ATP-binding protein RbsA"/>
    <property type="match status" value="1"/>
</dbReference>
<evidence type="ECO:0000256" key="8">
    <source>
        <dbReference type="ARBA" id="ARBA00022840"/>
    </source>
</evidence>
<evidence type="ECO:0000256" key="3">
    <source>
        <dbReference type="ARBA" id="ARBA00022448"/>
    </source>
</evidence>
<proteinExistence type="predicted"/>
<dbReference type="Proteomes" id="UP000955338">
    <property type="component" value="Chromosome"/>
</dbReference>
<keyword evidence="5" id="KW-0762">Sugar transport</keyword>
<evidence type="ECO:0000313" key="11">
    <source>
        <dbReference type="EMBL" id="QDJ15165.1"/>
    </source>
</evidence>
<dbReference type="PROSITE" id="PS50893">
    <property type="entry name" value="ABC_TRANSPORTER_2"/>
    <property type="match status" value="2"/>
</dbReference>
<dbReference type="EMBL" id="CP022011">
    <property type="protein sequence ID" value="QDJ15165.1"/>
    <property type="molecule type" value="Genomic_DNA"/>
</dbReference>
<evidence type="ECO:0000256" key="7">
    <source>
        <dbReference type="ARBA" id="ARBA00022741"/>
    </source>
</evidence>
<dbReference type="GO" id="GO:0015749">
    <property type="term" value="P:monosaccharide transmembrane transport"/>
    <property type="evidence" value="ECO:0007669"/>
    <property type="project" value="UniProtKB-ARBA"/>
</dbReference>
<evidence type="ECO:0000256" key="2">
    <source>
        <dbReference type="ARBA" id="ARBA00004533"/>
    </source>
</evidence>
<reference evidence="11" key="1">
    <citation type="submission" date="2017-06" db="EMBL/GenBank/DDBJ databases">
        <title>Genome sequencing of pathogenic and non-pathogenic strains within Bisgaard taxon 40.</title>
        <authorList>
            <person name="Ladner J.T."/>
            <person name="Lovett S.P."/>
            <person name="Koroleva G."/>
            <person name="Lorch J.M."/>
        </authorList>
    </citation>
    <scope>NUCLEOTIDE SEQUENCE</scope>
    <source>
        <strain evidence="11">27576-1-I1</strain>
    </source>
</reference>
<dbReference type="CDD" id="cd03216">
    <property type="entry name" value="ABC_Carb_Monos_I"/>
    <property type="match status" value="1"/>
</dbReference>
<gene>
    <name evidence="11" type="ORF">CEP48_06845</name>
</gene>
<evidence type="ECO:0000256" key="6">
    <source>
        <dbReference type="ARBA" id="ARBA00022737"/>
    </source>
</evidence>
<dbReference type="InterPro" id="IPR050107">
    <property type="entry name" value="ABC_carbohydrate_import_ATPase"/>
</dbReference>
<keyword evidence="6" id="KW-0677">Repeat</keyword>
<dbReference type="FunFam" id="3.40.50.300:FF:000126">
    <property type="entry name" value="Galactose/methyl galactoside import ATP-binding protein MglA"/>
    <property type="match status" value="1"/>
</dbReference>
<dbReference type="GO" id="GO:0005524">
    <property type="term" value="F:ATP binding"/>
    <property type="evidence" value="ECO:0007669"/>
    <property type="project" value="UniProtKB-KW"/>
</dbReference>
<name>A0A8E3MH84_9PAST</name>
<organism evidence="11 12">
    <name type="scientific">Mergibacter septicus</name>
    <dbReference type="NCBI Taxonomy" id="221402"/>
    <lineage>
        <taxon>Bacteria</taxon>
        <taxon>Pseudomonadati</taxon>
        <taxon>Pseudomonadota</taxon>
        <taxon>Gammaproteobacteria</taxon>
        <taxon>Pasteurellales</taxon>
        <taxon>Pasteurellaceae</taxon>
        <taxon>Mergibacter</taxon>
    </lineage>
</organism>
<evidence type="ECO:0000256" key="5">
    <source>
        <dbReference type="ARBA" id="ARBA00022597"/>
    </source>
</evidence>
<dbReference type="PANTHER" id="PTHR43790:SF3">
    <property type="entry name" value="D-ALLOSE IMPORT ATP-BINDING PROTEIN ALSA-RELATED"/>
    <property type="match status" value="1"/>
</dbReference>
<evidence type="ECO:0000256" key="9">
    <source>
        <dbReference type="ARBA" id="ARBA00022967"/>
    </source>
</evidence>
<keyword evidence="12" id="KW-1185">Reference proteome</keyword>
<evidence type="ECO:0000256" key="1">
    <source>
        <dbReference type="ARBA" id="ARBA00004202"/>
    </source>
</evidence>
<dbReference type="InterPro" id="IPR003593">
    <property type="entry name" value="AAA+_ATPase"/>
</dbReference>
<sequence>MAENLQTLLQLSGIEKSFPGVKALNQAGLNVYAGRAMALMGENGAGKSTLMKVLTGIYSQDAGEIYYLGKSVKFNNPKESQLAGISIIHQELNLLGNLTIAENIFLGREFTNKFGGIDWQKMQQEADKLLAKLGVKHSSLTLANQLSIGELQMVEIAKALSFQSQVIIMDEPTDALTDTETASLFNVIRELKAEGKGIVYISHRLPEIFAICDDVTVLRDGQFIAENNISHLTEDQLIEMMVGRKLDEQYPHLDKQRGKLILEVDNVAGTGVNNASFKLYAGEILGISGLMGAGRTELMKLLYGANPKQSGHIYLHGKEIDIRTPQQGLNAGIVYISEDRKGDGLILGMSVKENMSLTALNYFSRLGQINQAAETMAVDDFILLFNIKTPHREQAIGLLSGGNQQKVAIAKGLMTRPTILILDEPTRGVDVGAKKEIYHLINKFKDEGMSIILVSSDMPEVLGMSDRIIVIQEGKISAEFERNQATQEQLLAAAINNHNHN</sequence>
<keyword evidence="10" id="KW-0472">Membrane</keyword>
<keyword evidence="4" id="KW-1003">Cell membrane</keyword>
<dbReference type="InterPro" id="IPR017871">
    <property type="entry name" value="ABC_transporter-like_CS"/>
</dbReference>
<keyword evidence="7" id="KW-0547">Nucleotide-binding</keyword>
<dbReference type="InterPro" id="IPR027417">
    <property type="entry name" value="P-loop_NTPase"/>
</dbReference>
<protein>
    <submittedName>
        <fullName evidence="11">Ribose ABC transporter ATP-binding protein RbsA</fullName>
    </submittedName>
</protein>
<dbReference type="Gene3D" id="3.40.50.300">
    <property type="entry name" value="P-loop containing nucleotide triphosphate hydrolases"/>
    <property type="match status" value="2"/>
</dbReference>
<dbReference type="SMART" id="SM00382">
    <property type="entry name" value="AAA"/>
    <property type="match status" value="2"/>
</dbReference>
<dbReference type="Pfam" id="PF00005">
    <property type="entry name" value="ABC_tran"/>
    <property type="match status" value="2"/>
</dbReference>
<keyword evidence="9" id="KW-1278">Translocase</keyword>
<dbReference type="CDD" id="cd03215">
    <property type="entry name" value="ABC_Carb_Monos_II"/>
    <property type="match status" value="1"/>
</dbReference>
<keyword evidence="8 11" id="KW-0067">ATP-binding</keyword>
<evidence type="ECO:0000256" key="4">
    <source>
        <dbReference type="ARBA" id="ARBA00022475"/>
    </source>
</evidence>
<comment type="subcellular location">
    <subcellularLocation>
        <location evidence="2">Cell inner membrane</location>
    </subcellularLocation>
    <subcellularLocation>
        <location evidence="1">Cell membrane</location>
        <topology evidence="1">Peripheral membrane protein</topology>
    </subcellularLocation>
</comment>
<dbReference type="SUPFAM" id="SSF52540">
    <property type="entry name" value="P-loop containing nucleoside triphosphate hydrolases"/>
    <property type="match status" value="2"/>
</dbReference>
<dbReference type="AlphaFoldDB" id="A0A8E3MH84"/>